<evidence type="ECO:0000256" key="2">
    <source>
        <dbReference type="ARBA" id="ARBA00022679"/>
    </source>
</evidence>
<name>A0A7H2BJD7_9MICC</name>
<dbReference type="AlphaFoldDB" id="A0A7H2BJD7"/>
<keyword evidence="3 8" id="KW-0548">Nucleotidyltransferase</keyword>
<feature type="binding site" evidence="8">
    <location>
        <position position="88"/>
    </location>
    <ligand>
        <name>ATP</name>
        <dbReference type="ChEBI" id="CHEBI:30616"/>
    </ligand>
</feature>
<keyword evidence="6 8" id="KW-0067">ATP-binding</keyword>
<comment type="similarity">
    <text evidence="1 8">Belongs to the SELO family.</text>
</comment>
<evidence type="ECO:0000256" key="4">
    <source>
        <dbReference type="ARBA" id="ARBA00022723"/>
    </source>
</evidence>
<comment type="function">
    <text evidence="8">Nucleotidyltransferase involved in the post-translational modification of proteins. It can catalyze the addition of adenosine monophosphate (AMP) or uridine monophosphate (UMP) to a protein, resulting in modifications known as AMPylation and UMPylation.</text>
</comment>
<dbReference type="RefSeq" id="WP_190617370.1">
    <property type="nucleotide sequence ID" value="NZ_CP061538.1"/>
</dbReference>
<evidence type="ECO:0000256" key="3">
    <source>
        <dbReference type="ARBA" id="ARBA00022695"/>
    </source>
</evidence>
<keyword evidence="5 8" id="KW-0547">Nucleotide-binding</keyword>
<protein>
    <recommendedName>
        <fullName evidence="8">Protein nucleotidyltransferase YdiU</fullName>
        <ecNumber evidence="8">2.7.7.-</ecNumber>
    </recommendedName>
    <alternativeName>
        <fullName evidence="8">Protein adenylyltransferase YdiU</fullName>
        <ecNumber evidence="8">2.7.7.108</ecNumber>
    </alternativeName>
    <alternativeName>
        <fullName evidence="8">Protein uridylyltransferase YdiU</fullName>
        <ecNumber evidence="8">2.7.7.-</ecNumber>
    </alternativeName>
</protein>
<keyword evidence="4 8" id="KW-0479">Metal-binding</keyword>
<gene>
    <name evidence="8" type="primary">ydiU</name>
    <name evidence="8" type="synonym">selO</name>
    <name evidence="9" type="ORF">IDM48_10610</name>
</gene>
<dbReference type="HAMAP" id="MF_00692">
    <property type="entry name" value="SelO"/>
    <property type="match status" value="1"/>
</dbReference>
<comment type="catalytic activity">
    <reaction evidence="8">
        <text>L-seryl-[protein] + ATP = 3-O-(5'-adenylyl)-L-seryl-[protein] + diphosphate</text>
        <dbReference type="Rhea" id="RHEA:58120"/>
        <dbReference type="Rhea" id="RHEA-COMP:9863"/>
        <dbReference type="Rhea" id="RHEA-COMP:15073"/>
        <dbReference type="ChEBI" id="CHEBI:29999"/>
        <dbReference type="ChEBI" id="CHEBI:30616"/>
        <dbReference type="ChEBI" id="CHEBI:33019"/>
        <dbReference type="ChEBI" id="CHEBI:142516"/>
        <dbReference type="EC" id="2.7.7.108"/>
    </reaction>
</comment>
<organism evidence="9 10">
    <name type="scientific">Rothia amarae</name>
    <dbReference type="NCBI Taxonomy" id="169480"/>
    <lineage>
        <taxon>Bacteria</taxon>
        <taxon>Bacillati</taxon>
        <taxon>Actinomycetota</taxon>
        <taxon>Actinomycetes</taxon>
        <taxon>Micrococcales</taxon>
        <taxon>Micrococcaceae</taxon>
        <taxon>Rothia</taxon>
    </lineage>
</organism>
<dbReference type="PANTHER" id="PTHR32057:SF14">
    <property type="entry name" value="PROTEIN ADENYLYLTRANSFERASE SELO, MITOCHONDRIAL"/>
    <property type="match status" value="1"/>
</dbReference>
<evidence type="ECO:0000256" key="1">
    <source>
        <dbReference type="ARBA" id="ARBA00009747"/>
    </source>
</evidence>
<evidence type="ECO:0000256" key="8">
    <source>
        <dbReference type="HAMAP-Rule" id="MF_00692"/>
    </source>
</evidence>
<feature type="binding site" evidence="8">
    <location>
        <position position="184"/>
    </location>
    <ligand>
        <name>ATP</name>
        <dbReference type="ChEBI" id="CHEBI:30616"/>
    </ligand>
</feature>
<comment type="catalytic activity">
    <reaction evidence="8">
        <text>L-tyrosyl-[protein] + UTP = O-(5'-uridylyl)-L-tyrosyl-[protein] + diphosphate</text>
        <dbReference type="Rhea" id="RHEA:83887"/>
        <dbReference type="Rhea" id="RHEA-COMP:10136"/>
        <dbReference type="Rhea" id="RHEA-COMP:20238"/>
        <dbReference type="ChEBI" id="CHEBI:33019"/>
        <dbReference type="ChEBI" id="CHEBI:46398"/>
        <dbReference type="ChEBI" id="CHEBI:46858"/>
        <dbReference type="ChEBI" id="CHEBI:90602"/>
    </reaction>
</comment>
<evidence type="ECO:0000256" key="6">
    <source>
        <dbReference type="ARBA" id="ARBA00022840"/>
    </source>
</evidence>
<comment type="cofactor">
    <cofactor evidence="8">
        <name>Mg(2+)</name>
        <dbReference type="ChEBI" id="CHEBI:18420"/>
    </cofactor>
    <cofactor evidence="8">
        <name>Mn(2+)</name>
        <dbReference type="ChEBI" id="CHEBI:29035"/>
    </cofactor>
</comment>
<comment type="catalytic activity">
    <reaction evidence="8">
        <text>L-histidyl-[protein] + UTP = N(tele)-(5'-uridylyl)-L-histidyl-[protein] + diphosphate</text>
        <dbReference type="Rhea" id="RHEA:83891"/>
        <dbReference type="Rhea" id="RHEA-COMP:9745"/>
        <dbReference type="Rhea" id="RHEA-COMP:20239"/>
        <dbReference type="ChEBI" id="CHEBI:29979"/>
        <dbReference type="ChEBI" id="CHEBI:33019"/>
        <dbReference type="ChEBI" id="CHEBI:46398"/>
        <dbReference type="ChEBI" id="CHEBI:233474"/>
    </reaction>
</comment>
<comment type="catalytic activity">
    <reaction evidence="8">
        <text>L-threonyl-[protein] + ATP = 3-O-(5'-adenylyl)-L-threonyl-[protein] + diphosphate</text>
        <dbReference type="Rhea" id="RHEA:54292"/>
        <dbReference type="Rhea" id="RHEA-COMP:11060"/>
        <dbReference type="Rhea" id="RHEA-COMP:13847"/>
        <dbReference type="ChEBI" id="CHEBI:30013"/>
        <dbReference type="ChEBI" id="CHEBI:30616"/>
        <dbReference type="ChEBI" id="CHEBI:33019"/>
        <dbReference type="ChEBI" id="CHEBI:138113"/>
        <dbReference type="EC" id="2.7.7.108"/>
    </reaction>
</comment>
<dbReference type="Proteomes" id="UP000516421">
    <property type="component" value="Chromosome"/>
</dbReference>
<feature type="active site" description="Proton acceptor" evidence="8">
    <location>
        <position position="266"/>
    </location>
</feature>
<dbReference type="EC" id="2.7.7.108" evidence="8"/>
<dbReference type="GO" id="GO:0000287">
    <property type="term" value="F:magnesium ion binding"/>
    <property type="evidence" value="ECO:0007669"/>
    <property type="project" value="UniProtKB-UniRule"/>
</dbReference>
<evidence type="ECO:0000256" key="7">
    <source>
        <dbReference type="ARBA" id="ARBA00022842"/>
    </source>
</evidence>
<dbReference type="KEGG" id="rama:IDM48_10610"/>
<dbReference type="InterPro" id="IPR003846">
    <property type="entry name" value="SelO"/>
</dbReference>
<feature type="binding site" evidence="8">
    <location>
        <position position="276"/>
    </location>
    <ligand>
        <name>ATP</name>
        <dbReference type="ChEBI" id="CHEBI:30616"/>
    </ligand>
</feature>
<feature type="binding site" evidence="8">
    <location>
        <position position="118"/>
    </location>
    <ligand>
        <name>ATP</name>
        <dbReference type="ChEBI" id="CHEBI:30616"/>
    </ligand>
</feature>
<feature type="binding site" evidence="8">
    <location>
        <position position="276"/>
    </location>
    <ligand>
        <name>Mg(2+)</name>
        <dbReference type="ChEBI" id="CHEBI:18420"/>
    </ligand>
</feature>
<feature type="binding site" evidence="8">
    <location>
        <position position="91"/>
    </location>
    <ligand>
        <name>ATP</name>
        <dbReference type="ChEBI" id="CHEBI:30616"/>
    </ligand>
</feature>
<evidence type="ECO:0000313" key="9">
    <source>
        <dbReference type="EMBL" id="QNV39783.1"/>
    </source>
</evidence>
<dbReference type="EC" id="2.7.7.-" evidence="8"/>
<comment type="catalytic activity">
    <reaction evidence="8">
        <text>L-seryl-[protein] + UTP = O-(5'-uridylyl)-L-seryl-[protein] + diphosphate</text>
        <dbReference type="Rhea" id="RHEA:64604"/>
        <dbReference type="Rhea" id="RHEA-COMP:9863"/>
        <dbReference type="Rhea" id="RHEA-COMP:16635"/>
        <dbReference type="ChEBI" id="CHEBI:29999"/>
        <dbReference type="ChEBI" id="CHEBI:33019"/>
        <dbReference type="ChEBI" id="CHEBI:46398"/>
        <dbReference type="ChEBI" id="CHEBI:156051"/>
    </reaction>
</comment>
<accession>A0A7H2BJD7</accession>
<proteinExistence type="inferred from homology"/>
<evidence type="ECO:0000313" key="10">
    <source>
        <dbReference type="Proteomes" id="UP000516421"/>
    </source>
</evidence>
<keyword evidence="10" id="KW-1185">Reference proteome</keyword>
<feature type="binding site" evidence="8">
    <location>
        <position position="191"/>
    </location>
    <ligand>
        <name>ATP</name>
        <dbReference type="ChEBI" id="CHEBI:30616"/>
    </ligand>
</feature>
<feature type="binding site" evidence="8">
    <location>
        <position position="131"/>
    </location>
    <ligand>
        <name>ATP</name>
        <dbReference type="ChEBI" id="CHEBI:30616"/>
    </ligand>
</feature>
<keyword evidence="8" id="KW-0464">Manganese</keyword>
<comment type="catalytic activity">
    <reaction evidence="8">
        <text>L-tyrosyl-[protein] + ATP = O-(5'-adenylyl)-L-tyrosyl-[protein] + diphosphate</text>
        <dbReference type="Rhea" id="RHEA:54288"/>
        <dbReference type="Rhea" id="RHEA-COMP:10136"/>
        <dbReference type="Rhea" id="RHEA-COMP:13846"/>
        <dbReference type="ChEBI" id="CHEBI:30616"/>
        <dbReference type="ChEBI" id="CHEBI:33019"/>
        <dbReference type="ChEBI" id="CHEBI:46858"/>
        <dbReference type="ChEBI" id="CHEBI:83624"/>
        <dbReference type="EC" id="2.7.7.108"/>
    </reaction>
</comment>
<keyword evidence="2 8" id="KW-0808">Transferase</keyword>
<feature type="binding site" evidence="8">
    <location>
        <position position="90"/>
    </location>
    <ligand>
        <name>ATP</name>
        <dbReference type="ChEBI" id="CHEBI:30616"/>
    </ligand>
</feature>
<dbReference type="GO" id="GO:0070733">
    <property type="term" value="F:AMPylase activity"/>
    <property type="evidence" value="ECO:0007669"/>
    <property type="project" value="UniProtKB-EC"/>
</dbReference>
<dbReference type="GO" id="GO:0030145">
    <property type="term" value="F:manganese ion binding"/>
    <property type="evidence" value="ECO:0007669"/>
    <property type="project" value="UniProtKB-UniRule"/>
</dbReference>
<reference evidence="9 10" key="1">
    <citation type="submission" date="2020-09" db="EMBL/GenBank/DDBJ databases">
        <title>Investigation of environmental microbe.</title>
        <authorList>
            <person name="Ou Y."/>
            <person name="Kang Q."/>
        </authorList>
    </citation>
    <scope>NUCLEOTIDE SEQUENCE [LARGE SCALE GENOMIC DNA]</scope>
    <source>
        <strain evidence="9 10">KJZ-9</strain>
    </source>
</reference>
<evidence type="ECO:0000256" key="5">
    <source>
        <dbReference type="ARBA" id="ARBA00022741"/>
    </source>
</evidence>
<sequence>MQLEQTYAGTFPDLAVQAHPDIPAQSRVSWVNEPLAQDLGLDAEWLASAEGLKWLTGQKEAEPGEDAGSSYALAYSGFQFGHLSPVLGDGRAHLIGELPVADAHTPDILSHRVDLHLKGSGRTPFSRPGSDGKAPLSAVWREVIIGEFFAAMNVPTSRALAVIETGETVRRRSPLPEPAAIVVRVASSHIRVGTFQYAQMNMPIDQRKRLVDYALERHFPHLKTQEHALEESSSALTLLQAVAEKQADLVAQWMGLGFIHGVLNTDNVLVSGESIDFGPCAFVDEFRMNAVFSSIDRQGRYAFGNQPGITQWNLARFAESLLDLMAENPNDAVDDATAVLAAFDERFQERWVQIFAAKLGVSVENISTAHREQLKTFIGQTLTLLEKHSLDFTEFFYTLTHTPEQISLLSGEDSAEELMDWLSELMEFRGVTGTAEAVSRSLMEGANPLYIPRNMRVDAALREVEKGNSEPVERLLDALRQPMTRRDGLEDLETAPDNSRFFTSFCGT</sequence>
<dbReference type="GO" id="GO:0005524">
    <property type="term" value="F:ATP binding"/>
    <property type="evidence" value="ECO:0007669"/>
    <property type="project" value="UniProtKB-UniRule"/>
</dbReference>
<keyword evidence="7 8" id="KW-0460">Magnesium</keyword>
<dbReference type="EMBL" id="CP061538">
    <property type="protein sequence ID" value="QNV39783.1"/>
    <property type="molecule type" value="Genomic_DNA"/>
</dbReference>
<dbReference type="PANTHER" id="PTHR32057">
    <property type="entry name" value="PROTEIN ADENYLYLTRANSFERASE SELO, MITOCHONDRIAL"/>
    <property type="match status" value="1"/>
</dbReference>
<feature type="binding site" evidence="8">
    <location>
        <position position="267"/>
    </location>
    <ligand>
        <name>Mg(2+)</name>
        <dbReference type="ChEBI" id="CHEBI:18420"/>
    </ligand>
</feature>
<feature type="binding site" evidence="8">
    <location>
        <position position="132"/>
    </location>
    <ligand>
        <name>ATP</name>
        <dbReference type="ChEBI" id="CHEBI:30616"/>
    </ligand>
</feature>
<dbReference type="Pfam" id="PF02696">
    <property type="entry name" value="SelO"/>
    <property type="match status" value="1"/>
</dbReference>